<dbReference type="SUPFAM" id="SSF52047">
    <property type="entry name" value="RNI-like"/>
    <property type="match status" value="1"/>
</dbReference>
<reference evidence="1 2" key="1">
    <citation type="submission" date="2014-04" db="EMBL/GenBank/DDBJ databases">
        <title>Evolutionary Origins and Diversification of the Mycorrhizal Mutualists.</title>
        <authorList>
            <consortium name="DOE Joint Genome Institute"/>
            <consortium name="Mycorrhizal Genomics Consortium"/>
            <person name="Kohler A."/>
            <person name="Kuo A."/>
            <person name="Nagy L.G."/>
            <person name="Floudas D."/>
            <person name="Copeland A."/>
            <person name="Barry K.W."/>
            <person name="Cichocki N."/>
            <person name="Veneault-Fourrey C."/>
            <person name="LaButti K."/>
            <person name="Lindquist E.A."/>
            <person name="Lipzen A."/>
            <person name="Lundell T."/>
            <person name="Morin E."/>
            <person name="Murat C."/>
            <person name="Riley R."/>
            <person name="Ohm R."/>
            <person name="Sun H."/>
            <person name="Tunlid A."/>
            <person name="Henrissat B."/>
            <person name="Grigoriev I.V."/>
            <person name="Hibbett D.S."/>
            <person name="Martin F."/>
        </authorList>
    </citation>
    <scope>NUCLEOTIDE SEQUENCE [LARGE SCALE GENOMIC DNA]</scope>
    <source>
        <strain evidence="1 2">Koide BX008</strain>
    </source>
</reference>
<proteinExistence type="predicted"/>
<gene>
    <name evidence="1" type="ORF">M378DRAFT_24064</name>
</gene>
<dbReference type="AlphaFoldDB" id="A0A0C2X8X9"/>
<organism evidence="1 2">
    <name type="scientific">Amanita muscaria (strain Koide BX008)</name>
    <dbReference type="NCBI Taxonomy" id="946122"/>
    <lineage>
        <taxon>Eukaryota</taxon>
        <taxon>Fungi</taxon>
        <taxon>Dikarya</taxon>
        <taxon>Basidiomycota</taxon>
        <taxon>Agaricomycotina</taxon>
        <taxon>Agaricomycetes</taxon>
        <taxon>Agaricomycetidae</taxon>
        <taxon>Agaricales</taxon>
        <taxon>Pluteineae</taxon>
        <taxon>Amanitaceae</taxon>
        <taxon>Amanita</taxon>
    </lineage>
</organism>
<dbReference type="HOGENOM" id="CLU_611061_0_0_1"/>
<accession>A0A0C2X8X9</accession>
<dbReference type="EMBL" id="KN818243">
    <property type="protein sequence ID" value="KIL65223.1"/>
    <property type="molecule type" value="Genomic_DNA"/>
</dbReference>
<dbReference type="InterPro" id="IPR032675">
    <property type="entry name" value="LRR_dom_sf"/>
</dbReference>
<sequence length="486" mass="55499">MPLNASTTRLHVASPSGLPYTNRSAKKIPAEIINEIFKHLIVNILVIHNSREFPWYVGQICAAWRAVFTSTPWIWRKFIIHVCHFTDRKLENAARLVKLCIQRSRNQPLSFSFLYAGAYLTPKLRQYVNQMLSDLIVESQRWEVVDVEASFLAFEAFCLLNLSNYPPLLRSMALRTRAIFLDKPKCWELFLNAHNLTRVELDVLPGYDFDWSRLTVLTLHDALDVAHVLPVLRRLRCIEKLQLKDFSEADEEQDEYFSEADEEQDVMIALPTLKVLSCSGNVLCHLRAPALEELHVDASHVRGDPLPLPDGAISFLRTLSGSITRLILGSRCCIDSDAKRILQVLPNVTKLCLEAPDFDLLDVLPYNLEEGIPVLPMLELLIVDGYQRQWNTVLVETLYATVASRTRKPSLSGWPYGAGKLKELRMINYEKIDNSCLKFLCEEREVKYLAFGRLEKAGHIWCSEVESCAFDLCNNSSVFLLQSESL</sequence>
<name>A0A0C2X8X9_AMAMK</name>
<evidence type="ECO:0000313" key="1">
    <source>
        <dbReference type="EMBL" id="KIL65223.1"/>
    </source>
</evidence>
<dbReference type="Proteomes" id="UP000054549">
    <property type="component" value="Unassembled WGS sequence"/>
</dbReference>
<dbReference type="OrthoDB" id="3365698at2759"/>
<dbReference type="Gene3D" id="3.80.10.10">
    <property type="entry name" value="Ribonuclease Inhibitor"/>
    <property type="match status" value="1"/>
</dbReference>
<dbReference type="STRING" id="946122.A0A0C2X8X9"/>
<evidence type="ECO:0000313" key="2">
    <source>
        <dbReference type="Proteomes" id="UP000054549"/>
    </source>
</evidence>
<protein>
    <recommendedName>
        <fullName evidence="3">F-box domain-containing protein</fullName>
    </recommendedName>
</protein>
<dbReference type="InParanoid" id="A0A0C2X8X9"/>
<evidence type="ECO:0008006" key="3">
    <source>
        <dbReference type="Google" id="ProtNLM"/>
    </source>
</evidence>
<keyword evidence="2" id="KW-1185">Reference proteome</keyword>